<feature type="compositionally biased region" description="Basic and acidic residues" evidence="1">
    <location>
        <begin position="79"/>
        <end position="97"/>
    </location>
</feature>
<proteinExistence type="predicted"/>
<dbReference type="SUPFAM" id="SSF56672">
    <property type="entry name" value="DNA/RNA polymerases"/>
    <property type="match status" value="1"/>
</dbReference>
<dbReference type="InterPro" id="IPR043502">
    <property type="entry name" value="DNA/RNA_pol_sf"/>
</dbReference>
<dbReference type="EMBL" id="CP092864">
    <property type="protein sequence ID" value="UYV64110.1"/>
    <property type="molecule type" value="Genomic_DNA"/>
</dbReference>
<feature type="compositionally biased region" description="Polar residues" evidence="1">
    <location>
        <begin position="115"/>
        <end position="125"/>
    </location>
</feature>
<evidence type="ECO:0000313" key="3">
    <source>
        <dbReference type="Proteomes" id="UP001235939"/>
    </source>
</evidence>
<reference evidence="2 3" key="1">
    <citation type="submission" date="2022-01" db="EMBL/GenBank/DDBJ databases">
        <title>A chromosomal length assembly of Cordylochernes scorpioides.</title>
        <authorList>
            <person name="Zeh D."/>
            <person name="Zeh J."/>
        </authorList>
    </citation>
    <scope>NUCLEOTIDE SEQUENCE [LARGE SCALE GENOMIC DNA]</scope>
    <source>
        <strain evidence="2">IN4F17</strain>
        <tissue evidence="2">Whole Body</tissue>
    </source>
</reference>
<name>A0ABY6KA24_9ARAC</name>
<keyword evidence="3" id="KW-1185">Reference proteome</keyword>
<gene>
    <name evidence="2" type="ORF">LAZ67_2006594</name>
</gene>
<dbReference type="Proteomes" id="UP001235939">
    <property type="component" value="Chromosome 02"/>
</dbReference>
<evidence type="ECO:0000313" key="2">
    <source>
        <dbReference type="EMBL" id="UYV64110.1"/>
    </source>
</evidence>
<evidence type="ECO:0000256" key="1">
    <source>
        <dbReference type="SAM" id="MobiDB-lite"/>
    </source>
</evidence>
<organism evidence="2 3">
    <name type="scientific">Cordylochernes scorpioides</name>
    <dbReference type="NCBI Taxonomy" id="51811"/>
    <lineage>
        <taxon>Eukaryota</taxon>
        <taxon>Metazoa</taxon>
        <taxon>Ecdysozoa</taxon>
        <taxon>Arthropoda</taxon>
        <taxon>Chelicerata</taxon>
        <taxon>Arachnida</taxon>
        <taxon>Pseudoscorpiones</taxon>
        <taxon>Cheliferoidea</taxon>
        <taxon>Chernetidae</taxon>
        <taxon>Cordylochernes</taxon>
    </lineage>
</organism>
<sequence>MHSAGRGGGGLCLDYKKCHFASRQITILGHIVNEFGKQPDSEKVKAIVHFPKRRRAMYANWADRVESLEMEFTSVVNKEPKGFKRKGDSQDKPEIPKTDTIAVRLSQPPRRTTRDPVTQLKNSQQALSKSRLAAASFDQCCYN</sequence>
<protein>
    <submittedName>
        <fullName evidence="2">K02A2.6-like</fullName>
    </submittedName>
</protein>
<accession>A0ABY6KA24</accession>
<feature type="region of interest" description="Disordered" evidence="1">
    <location>
        <begin position="79"/>
        <end position="125"/>
    </location>
</feature>